<gene>
    <name evidence="2" type="ORF">M9458_040735</name>
</gene>
<comment type="caution">
    <text evidence="2">The sequence shown here is derived from an EMBL/GenBank/DDBJ whole genome shotgun (WGS) entry which is preliminary data.</text>
</comment>
<feature type="non-terminal residue" evidence="2">
    <location>
        <position position="1"/>
    </location>
</feature>
<feature type="non-terminal residue" evidence="2">
    <location>
        <position position="57"/>
    </location>
</feature>
<evidence type="ECO:0000313" key="3">
    <source>
        <dbReference type="Proteomes" id="UP001529510"/>
    </source>
</evidence>
<dbReference type="EMBL" id="JAMKFB020000020">
    <property type="protein sequence ID" value="KAL0164982.1"/>
    <property type="molecule type" value="Genomic_DNA"/>
</dbReference>
<keyword evidence="3" id="KW-1185">Reference proteome</keyword>
<accession>A0ABD0NU66</accession>
<dbReference type="Proteomes" id="UP001529510">
    <property type="component" value="Unassembled WGS sequence"/>
</dbReference>
<feature type="compositionally biased region" description="Basic residues" evidence="1">
    <location>
        <begin position="9"/>
        <end position="21"/>
    </location>
</feature>
<feature type="compositionally biased region" description="Basic and acidic residues" evidence="1">
    <location>
        <begin position="22"/>
        <end position="36"/>
    </location>
</feature>
<organism evidence="2 3">
    <name type="scientific">Cirrhinus mrigala</name>
    <name type="common">Mrigala</name>
    <dbReference type="NCBI Taxonomy" id="683832"/>
    <lineage>
        <taxon>Eukaryota</taxon>
        <taxon>Metazoa</taxon>
        <taxon>Chordata</taxon>
        <taxon>Craniata</taxon>
        <taxon>Vertebrata</taxon>
        <taxon>Euteleostomi</taxon>
        <taxon>Actinopterygii</taxon>
        <taxon>Neopterygii</taxon>
        <taxon>Teleostei</taxon>
        <taxon>Ostariophysi</taxon>
        <taxon>Cypriniformes</taxon>
        <taxon>Cyprinidae</taxon>
        <taxon>Labeoninae</taxon>
        <taxon>Labeonini</taxon>
        <taxon>Cirrhinus</taxon>
    </lineage>
</organism>
<protein>
    <submittedName>
        <fullName evidence="2">Uncharacterized protein</fullName>
    </submittedName>
</protein>
<sequence length="57" mass="6481">YEAGSRGFPLRRRRRSHRHTAKREVLHPETGGHRDVHVHVEVHPRPQIQTMGLGGGA</sequence>
<proteinExistence type="predicted"/>
<reference evidence="2 3" key="1">
    <citation type="submission" date="2024-05" db="EMBL/GenBank/DDBJ databases">
        <title>Genome sequencing and assembly of Indian major carp, Cirrhinus mrigala (Hamilton, 1822).</title>
        <authorList>
            <person name="Mohindra V."/>
            <person name="Chowdhury L.M."/>
            <person name="Lal K."/>
            <person name="Jena J.K."/>
        </authorList>
    </citation>
    <scope>NUCLEOTIDE SEQUENCE [LARGE SCALE GENOMIC DNA]</scope>
    <source>
        <strain evidence="2">CM1030</strain>
        <tissue evidence="2">Blood</tissue>
    </source>
</reference>
<dbReference type="AlphaFoldDB" id="A0ABD0NU66"/>
<name>A0ABD0NU66_CIRMR</name>
<evidence type="ECO:0000313" key="2">
    <source>
        <dbReference type="EMBL" id="KAL0164982.1"/>
    </source>
</evidence>
<feature type="region of interest" description="Disordered" evidence="1">
    <location>
        <begin position="1"/>
        <end position="36"/>
    </location>
</feature>
<evidence type="ECO:0000256" key="1">
    <source>
        <dbReference type="SAM" id="MobiDB-lite"/>
    </source>
</evidence>